<keyword evidence="2" id="KW-1185">Reference proteome</keyword>
<evidence type="ECO:0000313" key="1">
    <source>
        <dbReference type="EMBL" id="GAW83702.1"/>
    </source>
</evidence>
<dbReference type="Proteomes" id="UP000195521">
    <property type="component" value="Unassembled WGS sequence"/>
</dbReference>
<organism evidence="1 2">
    <name type="scientific">Plasmodium gonderi</name>
    <dbReference type="NCBI Taxonomy" id="77519"/>
    <lineage>
        <taxon>Eukaryota</taxon>
        <taxon>Sar</taxon>
        <taxon>Alveolata</taxon>
        <taxon>Apicomplexa</taxon>
        <taxon>Aconoidasida</taxon>
        <taxon>Haemosporida</taxon>
        <taxon>Plasmodiidae</taxon>
        <taxon>Plasmodium</taxon>
        <taxon>Plasmodium (Plasmodium)</taxon>
    </lineage>
</organism>
<reference evidence="2" key="1">
    <citation type="submission" date="2017-04" db="EMBL/GenBank/DDBJ databases">
        <title>Plasmodium gonderi genome.</title>
        <authorList>
            <person name="Arisue N."/>
            <person name="Honma H."/>
            <person name="Kawai S."/>
            <person name="Tougan T."/>
            <person name="Tanabe K."/>
            <person name="Horii T."/>
        </authorList>
    </citation>
    <scope>NUCLEOTIDE SEQUENCE [LARGE SCALE GENOMIC DNA]</scope>
    <source>
        <strain evidence="2">ATCC 30045</strain>
    </source>
</reference>
<comment type="caution">
    <text evidence="1">The sequence shown here is derived from an EMBL/GenBank/DDBJ whole genome shotgun (WGS) entry which is preliminary data.</text>
</comment>
<dbReference type="RefSeq" id="XP_028546291.1">
    <property type="nucleotide sequence ID" value="XM_028690490.1"/>
</dbReference>
<dbReference type="GeneID" id="39750448"/>
<sequence length="378" mass="44648">MAQRKRSIFSFSKIAKVNYDMAQARAEKRKNNFFFLFSCLHSRREGENDVILKKKKEKSDDFPLRFMENSNKNNISVYNTKGKDINKFQIDQDTFCSYLTKRRKLFKFISYDVKKYEHDMFYKMSDGGENAFLYSTKIKKSLYSDRISSNLYVNCFPTVGSSSEETVRGRSSNSNYSNKECLNLSTTHHNEFIKRKNLFDILYKKNSLLYLFTDTSHVHEMEKYLNDFSYQKKTSHTQNGIDDLRSHEGSNQEKQKMQMFKGGNFIKLKEKQKPINIYYCYVSPYKYIISTYFSKKIAQNLRENYFSTNNFLFINERISVEDEDTLLLPGSRTVASSNSNDMLPSLLLVDDCCYVRYHIKGLFTREASHYLYNVLLTI</sequence>
<protein>
    <submittedName>
        <fullName evidence="1">Uncharacterized protein</fullName>
    </submittedName>
</protein>
<proteinExistence type="predicted"/>
<dbReference type="AlphaFoldDB" id="A0A1Y1JSC9"/>
<name>A0A1Y1JSC9_PLAGO</name>
<dbReference type="EMBL" id="BDQF01000015">
    <property type="protein sequence ID" value="GAW83702.1"/>
    <property type="molecule type" value="Genomic_DNA"/>
</dbReference>
<accession>A0A1Y1JSC9</accession>
<dbReference type="OMA" id="DDCCYVR"/>
<evidence type="ECO:0000313" key="2">
    <source>
        <dbReference type="Proteomes" id="UP000195521"/>
    </source>
</evidence>
<dbReference type="OrthoDB" id="369461at2759"/>
<gene>
    <name evidence="1" type="ORF">PGO_145000</name>
</gene>